<comment type="caution">
    <text evidence="1">The sequence shown here is derived from an EMBL/GenBank/DDBJ whole genome shotgun (WGS) entry which is preliminary data.</text>
</comment>
<proteinExistence type="predicted"/>
<gene>
    <name evidence="1" type="ORF">COH52_12355</name>
</gene>
<dbReference type="EMBL" id="NWZY01000052">
    <property type="protein sequence ID" value="RQK75823.1"/>
    <property type="molecule type" value="Genomic_DNA"/>
</dbReference>
<protein>
    <submittedName>
        <fullName evidence="1">Uncharacterized protein</fullName>
    </submittedName>
</protein>
<evidence type="ECO:0000313" key="2">
    <source>
        <dbReference type="Proteomes" id="UP000283666"/>
    </source>
</evidence>
<name>A0A425AZV2_NEIME</name>
<dbReference type="Proteomes" id="UP000283666">
    <property type="component" value="Unassembled WGS sequence"/>
</dbReference>
<reference evidence="1 2" key="1">
    <citation type="submission" date="2017-09" db="EMBL/GenBank/DDBJ databases">
        <title>Phenotypic and genotypic characterization of Colombian isolates of Neisseria meningitidis recovered from invasive disease.</title>
        <authorList>
            <person name="Duarte C."/>
            <person name="Gabastou J.M."/>
            <person name="Moreno J."/>
        </authorList>
    </citation>
    <scope>NUCLEOTIDE SEQUENCE [LARGE SCALE GENOMIC DNA]</scope>
    <source>
        <strain evidence="1 2">INS-Nm1012</strain>
    </source>
</reference>
<accession>A0A425AZV2</accession>
<evidence type="ECO:0000313" key="1">
    <source>
        <dbReference type="EMBL" id="RQK75823.1"/>
    </source>
</evidence>
<dbReference type="AlphaFoldDB" id="A0A425AZV2"/>
<organism evidence="1 2">
    <name type="scientific">Neisseria meningitidis</name>
    <dbReference type="NCBI Taxonomy" id="487"/>
    <lineage>
        <taxon>Bacteria</taxon>
        <taxon>Pseudomonadati</taxon>
        <taxon>Pseudomonadota</taxon>
        <taxon>Betaproteobacteria</taxon>
        <taxon>Neisseriales</taxon>
        <taxon>Neisseriaceae</taxon>
        <taxon>Neisseria</taxon>
    </lineage>
</organism>
<sequence>MRYAQSLEAQSIYYFHQNGRPRLPCKPLKRKPPGLIRVAVENHLPLDLFKIYGIICLSWHYLRRGRLTAGAWC</sequence>